<dbReference type="EMBL" id="BAAAHE010000017">
    <property type="protein sequence ID" value="GAA0619857.1"/>
    <property type="molecule type" value="Genomic_DNA"/>
</dbReference>
<name>A0ABN1GUD7_9ACTN</name>
<comment type="similarity">
    <text evidence="1">Belongs to the acyl-CoA dehydrogenase family.</text>
</comment>
<dbReference type="InterPro" id="IPR050741">
    <property type="entry name" value="Acyl-CoA_dehydrogenase"/>
</dbReference>
<dbReference type="InterPro" id="IPR009075">
    <property type="entry name" value="AcylCo_DH/oxidase_C"/>
</dbReference>
<dbReference type="Gene3D" id="1.20.140.10">
    <property type="entry name" value="Butyryl-CoA Dehydrogenase, subunit A, domain 3"/>
    <property type="match status" value="1"/>
</dbReference>
<dbReference type="SUPFAM" id="SSF56645">
    <property type="entry name" value="Acyl-CoA dehydrogenase NM domain-like"/>
    <property type="match status" value="1"/>
</dbReference>
<comment type="caution">
    <text evidence="6">The sequence shown here is derived from an EMBL/GenBank/DDBJ whole genome shotgun (WGS) entry which is preliminary data.</text>
</comment>
<keyword evidence="2" id="KW-0285">Flavoprotein</keyword>
<evidence type="ECO:0000256" key="4">
    <source>
        <dbReference type="ARBA" id="ARBA00023002"/>
    </source>
</evidence>
<proteinExistence type="inferred from homology"/>
<dbReference type="PANTHER" id="PTHR48083">
    <property type="entry name" value="MEDIUM-CHAIN SPECIFIC ACYL-COA DEHYDROGENASE, MITOCHONDRIAL-RELATED"/>
    <property type="match status" value="1"/>
</dbReference>
<dbReference type="SUPFAM" id="SSF47203">
    <property type="entry name" value="Acyl-CoA dehydrogenase C-terminal domain-like"/>
    <property type="match status" value="1"/>
</dbReference>
<feature type="domain" description="Acyl-CoA dehydrogenase/oxidase C-terminal" evidence="5">
    <location>
        <begin position="199"/>
        <end position="314"/>
    </location>
</feature>
<protein>
    <submittedName>
        <fullName evidence="6">Acyl-CoA dehydrogenase family protein</fullName>
    </submittedName>
</protein>
<evidence type="ECO:0000259" key="5">
    <source>
        <dbReference type="Pfam" id="PF00441"/>
    </source>
</evidence>
<sequence>MTIRRRRVYDADHEALRASVARFLDSGAAERQDLWAAAAEHGFVGLGAPEVDDPRFAAVVLEAAMAAGLPAFALSLAAHDGFALPLLAGRRAATRPAVVDGGDVRLAGGLLRGRAETVVNGMSADLLLVVARTDDGDEHVVLVEAGAVHRAPAEPLLGLEGLDVADCAFDLALDGNDAGNGTVEPIDADLERARASHQLALAVAAVAGARTALDITVAYTRDRKAFGTPIASFGNTRHVLGSLGARIAAVESFVDAALESPSGLSLASAAALRLCATEILGTAVDTGVQLHGGYGYMWEYPIARAYAAARFFRVHDAGEHLQEVLAGAVGL</sequence>
<gene>
    <name evidence="6" type="ORF">GCM10009547_22930</name>
</gene>
<dbReference type="Pfam" id="PF00441">
    <property type="entry name" value="Acyl-CoA_dh_1"/>
    <property type="match status" value="1"/>
</dbReference>
<reference evidence="6 7" key="1">
    <citation type="journal article" date="2019" name="Int. J. Syst. Evol. Microbiol.">
        <title>The Global Catalogue of Microorganisms (GCM) 10K type strain sequencing project: providing services to taxonomists for standard genome sequencing and annotation.</title>
        <authorList>
            <consortium name="The Broad Institute Genomics Platform"/>
            <consortium name="The Broad Institute Genome Sequencing Center for Infectious Disease"/>
            <person name="Wu L."/>
            <person name="Ma J."/>
        </authorList>
    </citation>
    <scope>NUCLEOTIDE SEQUENCE [LARGE SCALE GENOMIC DNA]</scope>
    <source>
        <strain evidence="6 7">JCM 10671</strain>
    </source>
</reference>
<dbReference type="InterPro" id="IPR009100">
    <property type="entry name" value="AcylCoA_DH/oxidase_NM_dom_sf"/>
</dbReference>
<evidence type="ECO:0000256" key="3">
    <source>
        <dbReference type="ARBA" id="ARBA00022827"/>
    </source>
</evidence>
<dbReference type="InterPro" id="IPR036250">
    <property type="entry name" value="AcylCo_DH-like_C"/>
</dbReference>
<keyword evidence="7" id="KW-1185">Reference proteome</keyword>
<evidence type="ECO:0000256" key="2">
    <source>
        <dbReference type="ARBA" id="ARBA00022630"/>
    </source>
</evidence>
<dbReference type="Proteomes" id="UP001500957">
    <property type="component" value="Unassembled WGS sequence"/>
</dbReference>
<dbReference type="RefSeq" id="WP_344604783.1">
    <property type="nucleotide sequence ID" value="NZ_BAAAHE010000017.1"/>
</dbReference>
<evidence type="ECO:0000256" key="1">
    <source>
        <dbReference type="ARBA" id="ARBA00009347"/>
    </source>
</evidence>
<keyword evidence="3" id="KW-0274">FAD</keyword>
<accession>A0ABN1GUD7</accession>
<organism evidence="6 7">
    <name type="scientific">Sporichthya brevicatena</name>
    <dbReference type="NCBI Taxonomy" id="171442"/>
    <lineage>
        <taxon>Bacteria</taxon>
        <taxon>Bacillati</taxon>
        <taxon>Actinomycetota</taxon>
        <taxon>Actinomycetes</taxon>
        <taxon>Sporichthyales</taxon>
        <taxon>Sporichthyaceae</taxon>
        <taxon>Sporichthya</taxon>
    </lineage>
</organism>
<evidence type="ECO:0000313" key="7">
    <source>
        <dbReference type="Proteomes" id="UP001500957"/>
    </source>
</evidence>
<dbReference type="PANTHER" id="PTHR48083:SF20">
    <property type="entry name" value="LONG-CHAIN SPECIFIC ACYL-COA DEHYDROGENASE, MITOCHONDRIAL"/>
    <property type="match status" value="1"/>
</dbReference>
<keyword evidence="4" id="KW-0560">Oxidoreductase</keyword>
<evidence type="ECO:0000313" key="6">
    <source>
        <dbReference type="EMBL" id="GAA0619857.1"/>
    </source>
</evidence>